<reference evidence="3 4" key="1">
    <citation type="journal article" date="2018" name="Int. J. Syst. Evol. Microbiol.">
        <title>Rubneribacter badeniensis gen. nov., sp. nov. and Enteroscipio rubneri gen. nov., sp. nov., new members of the Eggerthellaceae isolated from human faeces.</title>
        <authorList>
            <person name="Danylec N."/>
            <person name="Gobl A."/>
            <person name="Stoll D.A."/>
            <person name="Hetzer B."/>
            <person name="Kulling S.E."/>
            <person name="Huch M."/>
        </authorList>
    </citation>
    <scope>NUCLEOTIDE SEQUENCE [LARGE SCALE GENOMIC DNA]</scope>
    <source>
        <strain evidence="3 4">ResAG-85</strain>
    </source>
</reference>
<dbReference type="Pfam" id="PF23548">
    <property type="entry name" value="Zn_ribbon_FGT1_2"/>
    <property type="match status" value="1"/>
</dbReference>
<feature type="domain" description="FORGETTER1 second zinc ribbon" evidence="2">
    <location>
        <begin position="106"/>
        <end position="133"/>
    </location>
</feature>
<proteinExistence type="predicted"/>
<feature type="transmembrane region" description="Helical" evidence="1">
    <location>
        <begin position="47"/>
        <end position="64"/>
    </location>
</feature>
<keyword evidence="4" id="KW-1185">Reference proteome</keyword>
<evidence type="ECO:0000259" key="2">
    <source>
        <dbReference type="Pfam" id="PF23548"/>
    </source>
</evidence>
<organism evidence="3 4">
    <name type="scientific">Rubneribacter badeniensis</name>
    <dbReference type="NCBI Taxonomy" id="2070688"/>
    <lineage>
        <taxon>Bacteria</taxon>
        <taxon>Bacillati</taxon>
        <taxon>Actinomycetota</taxon>
        <taxon>Coriobacteriia</taxon>
        <taxon>Eggerthellales</taxon>
        <taxon>Eggerthellaceae</taxon>
        <taxon>Rubneribacter</taxon>
    </lineage>
</organism>
<dbReference type="EMBL" id="PPEL01000012">
    <property type="protein sequence ID" value="PNV65934.1"/>
    <property type="molecule type" value="Genomic_DNA"/>
</dbReference>
<keyword evidence="1" id="KW-0812">Transmembrane</keyword>
<gene>
    <name evidence="3" type="ORF">C2L80_03855</name>
</gene>
<evidence type="ECO:0000313" key="4">
    <source>
        <dbReference type="Proteomes" id="UP000236488"/>
    </source>
</evidence>
<keyword evidence="1" id="KW-1133">Transmembrane helix</keyword>
<accession>A0A2K2U6N1</accession>
<keyword evidence="1" id="KW-0472">Membrane</keyword>
<evidence type="ECO:0000313" key="3">
    <source>
        <dbReference type="EMBL" id="PNV65934.1"/>
    </source>
</evidence>
<dbReference type="RefSeq" id="WP_103262685.1">
    <property type="nucleotide sequence ID" value="NZ_PPEL01000012.1"/>
</dbReference>
<evidence type="ECO:0000256" key="1">
    <source>
        <dbReference type="SAM" id="Phobius"/>
    </source>
</evidence>
<dbReference type="InterPro" id="IPR057025">
    <property type="entry name" value="Znr_FGT1_2"/>
</dbReference>
<sequence length="138" mass="15369">MKGFLERLQWKLAGMMQGRRGADTLSSFLMVVGIVLLLVSIVPGLDVLSWVALIALAYALFRSYSKNVAARDRENAAFERAVEKPRKQLSLARKAWANRKTTRYFTCKGCGQVLSVPRGKGTLRVVCPKCKTESTMKS</sequence>
<feature type="transmembrane region" description="Helical" evidence="1">
    <location>
        <begin position="21"/>
        <end position="41"/>
    </location>
</feature>
<dbReference type="AlphaFoldDB" id="A0A2K2U6N1"/>
<dbReference type="Proteomes" id="UP000236488">
    <property type="component" value="Unassembled WGS sequence"/>
</dbReference>
<name>A0A2K2U6N1_9ACTN</name>
<comment type="caution">
    <text evidence="3">The sequence shown here is derived from an EMBL/GenBank/DDBJ whole genome shotgun (WGS) entry which is preliminary data.</text>
</comment>
<protein>
    <recommendedName>
        <fullName evidence="2">FORGETTER1 second zinc ribbon domain-containing protein</fullName>
    </recommendedName>
</protein>